<proteinExistence type="predicted"/>
<dbReference type="Proteomes" id="UP000048841">
    <property type="component" value="Unassembled WGS sequence"/>
</dbReference>
<dbReference type="EMBL" id="CGBR01000023">
    <property type="protein sequence ID" value="CFQ68110.1"/>
    <property type="molecule type" value="Genomic_DNA"/>
</dbReference>
<gene>
    <name evidence="1" type="ORF">ERS137941_02947</name>
</gene>
<dbReference type="RefSeq" id="WP_050537686.1">
    <property type="nucleotide sequence ID" value="NZ_CGBR01000023.1"/>
</dbReference>
<evidence type="ECO:0000313" key="1">
    <source>
        <dbReference type="EMBL" id="CFQ68110.1"/>
    </source>
</evidence>
<name>A0A0T7P6Y9_YEREN</name>
<protein>
    <submittedName>
        <fullName evidence="1">Uncharacterized protein</fullName>
    </submittedName>
</protein>
<sequence length="191" mass="20924">MKIDKNLNLVSTISRDGGNPVYLHVTPFPYEVVEENCLLLGNMFSNFISQVGGLGSARIAAMMLRKKLKQEQELSGASGPTIVDDIQRLTTVIYNDNGEWKSSPFDAAMKNGVITADEYRDTEGEIVFFMVSSAIQKRELIAPTVGTVISMYGGQLTSSNAMEFRVSLLKSNQATDTQLPSAEQETSFIPS</sequence>
<reference evidence="1 2" key="1">
    <citation type="submission" date="2015-03" db="EMBL/GenBank/DDBJ databases">
        <authorList>
            <person name="Murphy D."/>
        </authorList>
    </citation>
    <scope>NUCLEOTIDE SEQUENCE [LARGE SCALE GENOMIC DNA]</scope>
    <source>
        <strain evidence="1 2">IP26249</strain>
    </source>
</reference>
<accession>A0A0T7P6Y9</accession>
<dbReference type="AlphaFoldDB" id="A0A0T7P6Y9"/>
<evidence type="ECO:0000313" key="2">
    <source>
        <dbReference type="Proteomes" id="UP000048841"/>
    </source>
</evidence>
<organism evidence="1 2">
    <name type="scientific">Yersinia enterocolitica</name>
    <dbReference type="NCBI Taxonomy" id="630"/>
    <lineage>
        <taxon>Bacteria</taxon>
        <taxon>Pseudomonadati</taxon>
        <taxon>Pseudomonadota</taxon>
        <taxon>Gammaproteobacteria</taxon>
        <taxon>Enterobacterales</taxon>
        <taxon>Yersiniaceae</taxon>
        <taxon>Yersinia</taxon>
    </lineage>
</organism>